<name>A0AAF3FB22_9BILA</name>
<dbReference type="InterPro" id="IPR012877">
    <property type="entry name" value="Dhs-27"/>
</dbReference>
<dbReference type="Pfam" id="PF07914">
    <property type="entry name" value="DUF1679"/>
    <property type="match status" value="1"/>
</dbReference>
<dbReference type="Proteomes" id="UP000887575">
    <property type="component" value="Unassembled WGS sequence"/>
</dbReference>
<dbReference type="SMART" id="SM00587">
    <property type="entry name" value="CHK"/>
    <property type="match status" value="1"/>
</dbReference>
<dbReference type="AlphaFoldDB" id="A0AAF3FB22"/>
<accession>A0AAF3FB22</accession>
<reference evidence="3" key="1">
    <citation type="submission" date="2024-02" db="UniProtKB">
        <authorList>
            <consortium name="WormBaseParasite"/>
        </authorList>
    </citation>
    <scope>IDENTIFICATION</scope>
</reference>
<dbReference type="InterPro" id="IPR011009">
    <property type="entry name" value="Kinase-like_dom_sf"/>
</dbReference>
<keyword evidence="2" id="KW-1185">Reference proteome</keyword>
<evidence type="ECO:0000313" key="2">
    <source>
        <dbReference type="Proteomes" id="UP000887575"/>
    </source>
</evidence>
<evidence type="ECO:0000313" key="3">
    <source>
        <dbReference type="WBParaSite" id="MBELARI_LOCUS4116"/>
    </source>
</evidence>
<evidence type="ECO:0000259" key="1">
    <source>
        <dbReference type="SMART" id="SM00587"/>
    </source>
</evidence>
<dbReference type="PANTHER" id="PTHR23020:SF8">
    <property type="entry name" value="CHK KINASE-LIKE DOMAIN-CONTAINING PROTEIN"/>
    <property type="match status" value="1"/>
</dbReference>
<feature type="domain" description="CHK kinase-like" evidence="1">
    <location>
        <begin position="163"/>
        <end position="351"/>
    </location>
</feature>
<protein>
    <recommendedName>
        <fullName evidence="1">CHK kinase-like domain-containing protein</fullName>
    </recommendedName>
</protein>
<sequence length="427" mass="48850">MSNYIPEYFLADKPSNGDSLNDDSKFILNTPLTWELIEKNLKKSLNTSSTFGQKKTAVKCGDGGGFVSSVILLTFDWTPNSVELPEKAILKVTTSDSVAGIRRTLKQGQDEKQLLLEKAAQIHDNEFFIYSKADQDWEFPSEIGMPKFYCGISFDKVDLKAGYFLVEYIPDVIFVQYYHNLSVSSVKKAVKMIARLTAHVISNQRIVQEHEETTSPGAVAYLEGAYNVQTCHNNLLNMAEKFPKLKKAADLLENLVPIAADFEKRLKECLKYCSYPSLTHFDCHLGNFLWILNGNELNPRAIIDWQTSHTDNPLVDLVRITFTSLSKTDFNENIYSLIKIYYDTLKKYSIEKLPWESYDEFVRSFEHVFPLVATRMAPLFALDQFISMILTKVPVDEHPKAAKNIHEKMEAAIEFAVKCVQKWEIRF</sequence>
<dbReference type="PANTHER" id="PTHR23020">
    <property type="entry name" value="UNCHARACTERIZED NUCLEAR HORMONE RECEPTOR-RELATED"/>
    <property type="match status" value="1"/>
</dbReference>
<organism evidence="2 3">
    <name type="scientific">Mesorhabditis belari</name>
    <dbReference type="NCBI Taxonomy" id="2138241"/>
    <lineage>
        <taxon>Eukaryota</taxon>
        <taxon>Metazoa</taxon>
        <taxon>Ecdysozoa</taxon>
        <taxon>Nematoda</taxon>
        <taxon>Chromadorea</taxon>
        <taxon>Rhabditida</taxon>
        <taxon>Rhabditina</taxon>
        <taxon>Rhabditomorpha</taxon>
        <taxon>Rhabditoidea</taxon>
        <taxon>Rhabditidae</taxon>
        <taxon>Mesorhabditinae</taxon>
        <taxon>Mesorhabditis</taxon>
    </lineage>
</organism>
<dbReference type="WBParaSite" id="MBELARI_LOCUS4116">
    <property type="protein sequence ID" value="MBELARI_LOCUS4116"/>
    <property type="gene ID" value="MBELARI_LOCUS4116"/>
</dbReference>
<dbReference type="SUPFAM" id="SSF56112">
    <property type="entry name" value="Protein kinase-like (PK-like)"/>
    <property type="match status" value="1"/>
</dbReference>
<dbReference type="InterPro" id="IPR015897">
    <property type="entry name" value="CHK_kinase-like"/>
</dbReference>
<dbReference type="Gene3D" id="3.90.1200.10">
    <property type="match status" value="1"/>
</dbReference>
<dbReference type="InterPro" id="IPR052961">
    <property type="entry name" value="Oxido-Kinase-like_Enzymes"/>
</dbReference>
<proteinExistence type="predicted"/>